<keyword evidence="3" id="KW-1185">Reference proteome</keyword>
<dbReference type="Proteomes" id="UP001283361">
    <property type="component" value="Unassembled WGS sequence"/>
</dbReference>
<dbReference type="AlphaFoldDB" id="A0AAE0ZJH2"/>
<sequence>MVSSDRPRPTGEQLSVKRSTYSTIIIMVRSDLVEGQLRAMLTRWNSHTSDTKKKITLLIPSAGSHHTGAGSDTVPDRCVRRLEVLITGQTLGSDGQDANSPSNTGPLVSGLASSQLCPGV</sequence>
<dbReference type="EMBL" id="JAWDGP010003841">
    <property type="protein sequence ID" value="KAK3770463.1"/>
    <property type="molecule type" value="Genomic_DNA"/>
</dbReference>
<proteinExistence type="predicted"/>
<evidence type="ECO:0000313" key="3">
    <source>
        <dbReference type="Proteomes" id="UP001283361"/>
    </source>
</evidence>
<protein>
    <submittedName>
        <fullName evidence="2">Uncharacterized protein</fullName>
    </submittedName>
</protein>
<organism evidence="2 3">
    <name type="scientific">Elysia crispata</name>
    <name type="common">lettuce slug</name>
    <dbReference type="NCBI Taxonomy" id="231223"/>
    <lineage>
        <taxon>Eukaryota</taxon>
        <taxon>Metazoa</taxon>
        <taxon>Spiralia</taxon>
        <taxon>Lophotrochozoa</taxon>
        <taxon>Mollusca</taxon>
        <taxon>Gastropoda</taxon>
        <taxon>Heterobranchia</taxon>
        <taxon>Euthyneura</taxon>
        <taxon>Panpulmonata</taxon>
        <taxon>Sacoglossa</taxon>
        <taxon>Placobranchoidea</taxon>
        <taxon>Plakobranchidae</taxon>
        <taxon>Elysia</taxon>
    </lineage>
</organism>
<feature type="region of interest" description="Disordered" evidence="1">
    <location>
        <begin position="89"/>
        <end position="120"/>
    </location>
</feature>
<evidence type="ECO:0000256" key="1">
    <source>
        <dbReference type="SAM" id="MobiDB-lite"/>
    </source>
</evidence>
<reference evidence="2" key="1">
    <citation type="journal article" date="2023" name="G3 (Bethesda)">
        <title>A reference genome for the long-term kleptoplast-retaining sea slug Elysia crispata morphotype clarki.</title>
        <authorList>
            <person name="Eastman K.E."/>
            <person name="Pendleton A.L."/>
            <person name="Shaikh M.A."/>
            <person name="Suttiyut T."/>
            <person name="Ogas R."/>
            <person name="Tomko P."/>
            <person name="Gavelis G."/>
            <person name="Widhalm J.R."/>
            <person name="Wisecaver J.H."/>
        </authorList>
    </citation>
    <scope>NUCLEOTIDE SEQUENCE</scope>
    <source>
        <strain evidence="2">ECLA1</strain>
    </source>
</reference>
<evidence type="ECO:0000313" key="2">
    <source>
        <dbReference type="EMBL" id="KAK3770463.1"/>
    </source>
</evidence>
<name>A0AAE0ZJH2_9GAST</name>
<comment type="caution">
    <text evidence="2">The sequence shown here is derived from an EMBL/GenBank/DDBJ whole genome shotgun (WGS) entry which is preliminary data.</text>
</comment>
<accession>A0AAE0ZJH2</accession>
<gene>
    <name evidence="2" type="ORF">RRG08_027946</name>
</gene>